<proteinExistence type="predicted"/>
<accession>A0A834XNK4</accession>
<keyword evidence="1" id="KW-0472">Membrane</keyword>
<keyword evidence="1" id="KW-1133">Transmembrane helix</keyword>
<keyword evidence="1" id="KW-0812">Transmembrane</keyword>
<gene>
    <name evidence="2" type="ORF">HCN44_001097</name>
</gene>
<organism evidence="2 3">
    <name type="scientific">Aphidius gifuensis</name>
    <name type="common">Parasitoid wasp</name>
    <dbReference type="NCBI Taxonomy" id="684658"/>
    <lineage>
        <taxon>Eukaryota</taxon>
        <taxon>Metazoa</taxon>
        <taxon>Ecdysozoa</taxon>
        <taxon>Arthropoda</taxon>
        <taxon>Hexapoda</taxon>
        <taxon>Insecta</taxon>
        <taxon>Pterygota</taxon>
        <taxon>Neoptera</taxon>
        <taxon>Endopterygota</taxon>
        <taxon>Hymenoptera</taxon>
        <taxon>Apocrita</taxon>
        <taxon>Ichneumonoidea</taxon>
        <taxon>Braconidae</taxon>
        <taxon>Aphidiinae</taxon>
        <taxon>Aphidius</taxon>
    </lineage>
</organism>
<reference evidence="2 3" key="1">
    <citation type="submission" date="2020-08" db="EMBL/GenBank/DDBJ databases">
        <title>Aphidius gifuensis genome sequencing and assembly.</title>
        <authorList>
            <person name="Du Z."/>
        </authorList>
    </citation>
    <scope>NUCLEOTIDE SEQUENCE [LARGE SCALE GENOMIC DNA]</scope>
    <source>
        <strain evidence="2">YNYX2018</strain>
        <tissue evidence="2">Adults</tissue>
    </source>
</reference>
<dbReference type="Gene3D" id="3.40.50.300">
    <property type="entry name" value="P-loop containing nucleotide triphosphate hydrolases"/>
    <property type="match status" value="1"/>
</dbReference>
<name>A0A834XNK4_APHGI</name>
<dbReference type="OrthoDB" id="8191652at2759"/>
<dbReference type="SUPFAM" id="SSF52540">
    <property type="entry name" value="P-loop containing nucleoside triphosphate hydrolases"/>
    <property type="match status" value="1"/>
</dbReference>
<dbReference type="EMBL" id="JACMRX010000005">
    <property type="protein sequence ID" value="KAF7988524.1"/>
    <property type="molecule type" value="Genomic_DNA"/>
</dbReference>
<dbReference type="AlphaFoldDB" id="A0A834XNK4"/>
<dbReference type="Proteomes" id="UP000639338">
    <property type="component" value="Unassembled WGS sequence"/>
</dbReference>
<keyword evidence="3" id="KW-1185">Reference proteome</keyword>
<comment type="caution">
    <text evidence="2">The sequence shown here is derived from an EMBL/GenBank/DDBJ whole genome shotgun (WGS) entry which is preliminary data.</text>
</comment>
<feature type="transmembrane region" description="Helical" evidence="1">
    <location>
        <begin position="210"/>
        <end position="228"/>
    </location>
</feature>
<sequence length="448" mass="51669">MDRHINRLIIPESSEKSLTRAISYSDLATSRRFFFQQSENSNGLIKQYSCEQIFDKETKLRHIKVSTTIKPSQQNSLTCWRPNVNRFDSVESPGCYNNITDKNFDDVTDKLLPMIELDGLKISDEPITNKSTILSHKKSKSDNIHDIVDILPQKLQLNTINKQKKNNYQNDNLESSIIDKKITNIDKTKFKINKKTLTLYKNNKKMLMKILFFCLIIIASVLTSNFISDLTSKPFNFKNSTIELRNNVYGQFEAVEKIINYVDNNLNNFTVITIIGGTGVGKTLTASIIKNNFPFKQYIFEYYSPLNQKLFPSLSFFYCNLIILDNLRNTDLPVMINFIKYWQDQENKPCTMILAIFNPEETNNNLEKIINLENSQMNMQKIFNNENIQSEIVVYKPLDDDTLDKCIEKEASLIKTQLTFQQLQDIRSHLITAQSGCKGAHAKVALVA</sequence>
<evidence type="ECO:0000256" key="1">
    <source>
        <dbReference type="SAM" id="Phobius"/>
    </source>
</evidence>
<evidence type="ECO:0000313" key="2">
    <source>
        <dbReference type="EMBL" id="KAF7988524.1"/>
    </source>
</evidence>
<evidence type="ECO:0000313" key="3">
    <source>
        <dbReference type="Proteomes" id="UP000639338"/>
    </source>
</evidence>
<protein>
    <submittedName>
        <fullName evidence="2">Uncharacterized protein</fullName>
    </submittedName>
</protein>
<dbReference type="InterPro" id="IPR027417">
    <property type="entry name" value="P-loop_NTPase"/>
</dbReference>